<gene>
    <name evidence="2" type="ORF">DF286_05655</name>
</gene>
<sequence>MNKLLLSSFALSTLLACAASGPVERSARADAEQIDKLEGRVAGESVSCISQRDVRGHEAVGDGLILFQGKGRVDYLNHPQGGCPNLNYGRTLVFRTTSSRLCSGEVASVVESVSGGSYGSCILGDFTPYRAAD</sequence>
<keyword evidence="1" id="KW-0732">Signal</keyword>
<dbReference type="EMBL" id="QFFF01000001">
    <property type="protein sequence ID" value="PWG02407.1"/>
    <property type="molecule type" value="Genomic_DNA"/>
</dbReference>
<feature type="signal peptide" evidence="1">
    <location>
        <begin position="1"/>
        <end position="18"/>
    </location>
</feature>
<dbReference type="Proteomes" id="UP000245916">
    <property type="component" value="Unassembled WGS sequence"/>
</dbReference>
<dbReference type="Pfam" id="PF20101">
    <property type="entry name" value="DUF6491"/>
    <property type="match status" value="1"/>
</dbReference>
<keyword evidence="3" id="KW-1185">Reference proteome</keyword>
<reference evidence="2 3" key="1">
    <citation type="submission" date="2018-05" db="EMBL/GenBank/DDBJ databases">
        <title>Genome of Sphingosinicella humi QZX222.</title>
        <authorList>
            <person name="Qiao Z."/>
            <person name="Wang G."/>
        </authorList>
    </citation>
    <scope>NUCLEOTIDE SEQUENCE [LARGE SCALE GENOMIC DNA]</scope>
    <source>
        <strain evidence="2 3">QZX222</strain>
    </source>
</reference>
<feature type="chain" id="PRO_5015718533" description="Integron" evidence="1">
    <location>
        <begin position="19"/>
        <end position="133"/>
    </location>
</feature>
<comment type="caution">
    <text evidence="2">The sequence shown here is derived from an EMBL/GenBank/DDBJ whole genome shotgun (WGS) entry which is preliminary data.</text>
</comment>
<evidence type="ECO:0000313" key="3">
    <source>
        <dbReference type="Proteomes" id="UP000245916"/>
    </source>
</evidence>
<dbReference type="AlphaFoldDB" id="A0A2U2J232"/>
<evidence type="ECO:0008006" key="4">
    <source>
        <dbReference type="Google" id="ProtNLM"/>
    </source>
</evidence>
<name>A0A2U2J232_9SPHN</name>
<dbReference type="OrthoDB" id="7596589at2"/>
<proteinExistence type="predicted"/>
<protein>
    <recommendedName>
        <fullName evidence="4">Integron</fullName>
    </recommendedName>
</protein>
<evidence type="ECO:0000256" key="1">
    <source>
        <dbReference type="SAM" id="SignalP"/>
    </source>
</evidence>
<dbReference type="InterPro" id="IPR045500">
    <property type="entry name" value="DUF6491"/>
</dbReference>
<organism evidence="2 3">
    <name type="scientific">Allosphingosinicella humi</name>
    <dbReference type="NCBI Taxonomy" id="2068657"/>
    <lineage>
        <taxon>Bacteria</taxon>
        <taxon>Pseudomonadati</taxon>
        <taxon>Pseudomonadota</taxon>
        <taxon>Alphaproteobacteria</taxon>
        <taxon>Sphingomonadales</taxon>
        <taxon>Sphingomonadaceae</taxon>
        <taxon>Allosphingosinicella</taxon>
    </lineage>
</organism>
<evidence type="ECO:0000313" key="2">
    <source>
        <dbReference type="EMBL" id="PWG02407.1"/>
    </source>
</evidence>
<accession>A0A2U2J232</accession>
<dbReference type="RefSeq" id="WP_109270546.1">
    <property type="nucleotide sequence ID" value="NZ_QFFF01000001.1"/>
</dbReference>
<dbReference type="PROSITE" id="PS51257">
    <property type="entry name" value="PROKAR_LIPOPROTEIN"/>
    <property type="match status" value="1"/>
</dbReference>